<name>K1SNG5_9ZZZZ</name>
<reference evidence="1" key="1">
    <citation type="journal article" date="2013" name="Environ. Microbiol.">
        <title>Microbiota from the distal guts of lean and obese adolescents exhibit partial functional redundancy besides clear differences in community structure.</title>
        <authorList>
            <person name="Ferrer M."/>
            <person name="Ruiz A."/>
            <person name="Lanza F."/>
            <person name="Haange S.B."/>
            <person name="Oberbach A."/>
            <person name="Till H."/>
            <person name="Bargiela R."/>
            <person name="Campoy C."/>
            <person name="Segura M.T."/>
            <person name="Richter M."/>
            <person name="von Bergen M."/>
            <person name="Seifert J."/>
            <person name="Suarez A."/>
        </authorList>
    </citation>
    <scope>NUCLEOTIDE SEQUENCE</scope>
</reference>
<protein>
    <submittedName>
        <fullName evidence="1">Protein containing DUF711</fullName>
    </submittedName>
</protein>
<dbReference type="PANTHER" id="PTHR37560:SF1">
    <property type="entry name" value="UPF0210 PROTEIN MJ1665"/>
    <property type="match status" value="1"/>
</dbReference>
<gene>
    <name evidence="1" type="ORF">LEA_13548</name>
</gene>
<sequence length="101" mass="11454">MFNSKDILETIKMIQEENLDIRTITMGISLLDCIDSDIDKSCEKVYEKMMRVAEHHVETGEIIEKRYGIPIINKRLSVTPISMLAAAAKGSPVKFAKTLQR</sequence>
<dbReference type="PANTHER" id="PTHR37560">
    <property type="entry name" value="UPF0210 PROTEIN SPR0218"/>
    <property type="match status" value="1"/>
</dbReference>
<dbReference type="Gene3D" id="3.20.70.20">
    <property type="match status" value="1"/>
</dbReference>
<organism evidence="1">
    <name type="scientific">human gut metagenome</name>
    <dbReference type="NCBI Taxonomy" id="408170"/>
    <lineage>
        <taxon>unclassified sequences</taxon>
        <taxon>metagenomes</taxon>
        <taxon>organismal metagenomes</taxon>
    </lineage>
</organism>
<dbReference type="EMBL" id="AJWY01009190">
    <property type="protein sequence ID" value="EKC59083.1"/>
    <property type="molecule type" value="Genomic_DNA"/>
</dbReference>
<comment type="caution">
    <text evidence="1">The sequence shown here is derived from an EMBL/GenBank/DDBJ whole genome shotgun (WGS) entry which is preliminary data.</text>
</comment>
<feature type="non-terminal residue" evidence="1">
    <location>
        <position position="101"/>
    </location>
</feature>
<dbReference type="InterPro" id="IPR007841">
    <property type="entry name" value="UPF0210"/>
</dbReference>
<proteinExistence type="predicted"/>
<accession>K1SNG5</accession>
<dbReference type="AlphaFoldDB" id="K1SNG5"/>
<dbReference type="Pfam" id="PF05167">
    <property type="entry name" value="DUF711"/>
    <property type="match status" value="1"/>
</dbReference>
<evidence type="ECO:0000313" key="1">
    <source>
        <dbReference type="EMBL" id="EKC59083.1"/>
    </source>
</evidence>
<dbReference type="SUPFAM" id="SSF51998">
    <property type="entry name" value="PFL-like glycyl radical enzymes"/>
    <property type="match status" value="1"/>
</dbReference>